<reference evidence="2" key="1">
    <citation type="submission" date="2018-11" db="EMBL/GenBank/DDBJ databases">
        <authorList>
            <person name="Alioto T."/>
            <person name="Alioto T."/>
        </authorList>
    </citation>
    <scope>NUCLEOTIDE SEQUENCE</scope>
</reference>
<feature type="compositionally biased region" description="Basic and acidic residues" evidence="1">
    <location>
        <begin position="47"/>
        <end position="56"/>
    </location>
</feature>
<dbReference type="EMBL" id="UYJE01006125">
    <property type="protein sequence ID" value="VDI43260.1"/>
    <property type="molecule type" value="Genomic_DNA"/>
</dbReference>
<protein>
    <submittedName>
        <fullName evidence="2">Uncharacterized protein</fullName>
    </submittedName>
</protein>
<feature type="non-terminal residue" evidence="2">
    <location>
        <position position="1"/>
    </location>
</feature>
<proteinExistence type="predicted"/>
<feature type="compositionally biased region" description="Basic and acidic residues" evidence="1">
    <location>
        <begin position="1"/>
        <end position="32"/>
    </location>
</feature>
<feature type="region of interest" description="Disordered" evidence="1">
    <location>
        <begin position="1"/>
        <end position="61"/>
    </location>
</feature>
<accession>A0A8B6F1P1</accession>
<organism evidence="2 3">
    <name type="scientific">Mytilus galloprovincialis</name>
    <name type="common">Mediterranean mussel</name>
    <dbReference type="NCBI Taxonomy" id="29158"/>
    <lineage>
        <taxon>Eukaryota</taxon>
        <taxon>Metazoa</taxon>
        <taxon>Spiralia</taxon>
        <taxon>Lophotrochozoa</taxon>
        <taxon>Mollusca</taxon>
        <taxon>Bivalvia</taxon>
        <taxon>Autobranchia</taxon>
        <taxon>Pteriomorphia</taxon>
        <taxon>Mytilida</taxon>
        <taxon>Mytiloidea</taxon>
        <taxon>Mytilidae</taxon>
        <taxon>Mytilinae</taxon>
        <taxon>Mytilus</taxon>
    </lineage>
</organism>
<dbReference type="AlphaFoldDB" id="A0A8B6F1P1"/>
<gene>
    <name evidence="2" type="ORF">MGAL_10B068865</name>
</gene>
<evidence type="ECO:0000256" key="1">
    <source>
        <dbReference type="SAM" id="MobiDB-lite"/>
    </source>
</evidence>
<evidence type="ECO:0000313" key="3">
    <source>
        <dbReference type="Proteomes" id="UP000596742"/>
    </source>
</evidence>
<dbReference type="Proteomes" id="UP000596742">
    <property type="component" value="Unassembled WGS sequence"/>
</dbReference>
<comment type="caution">
    <text evidence="2">The sequence shown here is derived from an EMBL/GenBank/DDBJ whole genome shotgun (WGS) entry which is preliminary data.</text>
</comment>
<evidence type="ECO:0000313" key="2">
    <source>
        <dbReference type="EMBL" id="VDI43260.1"/>
    </source>
</evidence>
<sequence>MSEPKEKPKLKNRTIDEMFKKIRESESPENQRNRNKKCKRGQTDSQEPDHERHHEFISSPTDVYERERRTVAFGADIYQIQTVRDITLYLTEIEYTSRNYKNPYTCMPVRKFRDIQDTSDLGQLF</sequence>
<keyword evidence="3" id="KW-1185">Reference proteome</keyword>
<name>A0A8B6F1P1_MYTGA</name>